<evidence type="ECO:0000313" key="15">
    <source>
        <dbReference type="Proteomes" id="UP001550210"/>
    </source>
</evidence>
<evidence type="ECO:0000256" key="11">
    <source>
        <dbReference type="SAM" id="Coils"/>
    </source>
</evidence>
<dbReference type="InterPro" id="IPR014001">
    <property type="entry name" value="Helicase_ATP-bd"/>
</dbReference>
<dbReference type="CDD" id="cd18800">
    <property type="entry name" value="SF2_C_EcoR124I-like"/>
    <property type="match status" value="1"/>
</dbReference>
<dbReference type="InterPro" id="IPR051268">
    <property type="entry name" value="Type-I_R_enzyme_R_subunit"/>
</dbReference>
<dbReference type="EC" id="3.1.21.3" evidence="3"/>
<dbReference type="Pfam" id="PF18766">
    <property type="entry name" value="SWI2_SNF2"/>
    <property type="match status" value="1"/>
</dbReference>
<dbReference type="InterPro" id="IPR040980">
    <property type="entry name" value="SWI2_SNF2"/>
</dbReference>
<feature type="region of interest" description="Disordered" evidence="12">
    <location>
        <begin position="715"/>
        <end position="767"/>
    </location>
</feature>
<feature type="coiled-coil region" evidence="11">
    <location>
        <begin position="1072"/>
        <end position="1099"/>
    </location>
</feature>
<dbReference type="GO" id="GO:0004519">
    <property type="term" value="F:endonuclease activity"/>
    <property type="evidence" value="ECO:0007669"/>
    <property type="project" value="UniProtKB-KW"/>
</dbReference>
<keyword evidence="9" id="KW-0067">ATP-binding</keyword>
<evidence type="ECO:0000256" key="4">
    <source>
        <dbReference type="ARBA" id="ARBA00022722"/>
    </source>
</evidence>
<feature type="domain" description="Helicase ATP-binding" evidence="13">
    <location>
        <begin position="333"/>
        <end position="497"/>
    </location>
</feature>
<keyword evidence="8" id="KW-0378">Hydrolase</keyword>
<dbReference type="InterPro" id="IPR007409">
    <property type="entry name" value="Restrct_endonuc_type1_HsdR_N"/>
</dbReference>
<dbReference type="Pfam" id="PF22679">
    <property type="entry name" value="T1R_D3-like"/>
    <property type="match status" value="1"/>
</dbReference>
<evidence type="ECO:0000256" key="7">
    <source>
        <dbReference type="ARBA" id="ARBA00022759"/>
    </source>
</evidence>
<reference evidence="14 15" key="1">
    <citation type="submission" date="2024-06" db="EMBL/GenBank/DDBJ databases">
        <title>The Natural Products Discovery Center: Release of the First 8490 Sequenced Strains for Exploring Actinobacteria Biosynthetic Diversity.</title>
        <authorList>
            <person name="Kalkreuter E."/>
            <person name="Kautsar S.A."/>
            <person name="Yang D."/>
            <person name="Bader C.D."/>
            <person name="Teijaro C.N."/>
            <person name="Fluegel L."/>
            <person name="Davis C.M."/>
            <person name="Simpson J.R."/>
            <person name="Lauterbach L."/>
            <person name="Steele A.D."/>
            <person name="Gui C."/>
            <person name="Meng S."/>
            <person name="Li G."/>
            <person name="Viehrig K."/>
            <person name="Ye F."/>
            <person name="Su P."/>
            <person name="Kiefer A.F."/>
            <person name="Nichols A."/>
            <person name="Cepeda A.J."/>
            <person name="Yan W."/>
            <person name="Fan B."/>
            <person name="Jiang Y."/>
            <person name="Adhikari A."/>
            <person name="Zheng C.-J."/>
            <person name="Schuster L."/>
            <person name="Cowan T.M."/>
            <person name="Smanski M.J."/>
            <person name="Chevrette M.G."/>
            <person name="De Carvalho L.P.S."/>
            <person name="Shen B."/>
        </authorList>
    </citation>
    <scope>NUCLEOTIDE SEQUENCE [LARGE SCALE GENOMIC DNA]</scope>
    <source>
        <strain evidence="14 15">NPDC006434</strain>
    </source>
</reference>
<dbReference type="Gene3D" id="3.90.1570.50">
    <property type="match status" value="1"/>
</dbReference>
<evidence type="ECO:0000259" key="13">
    <source>
        <dbReference type="PROSITE" id="PS51192"/>
    </source>
</evidence>
<protein>
    <recommendedName>
        <fullName evidence="3">type I site-specific deoxyribonuclease</fullName>
        <ecNumber evidence="3">3.1.21.3</ecNumber>
    </recommendedName>
</protein>
<comment type="caution">
    <text evidence="14">The sequence shown here is derived from an EMBL/GenBank/DDBJ whole genome shotgun (WGS) entry which is preliminary data.</text>
</comment>
<keyword evidence="11" id="KW-0175">Coiled coil</keyword>
<dbReference type="PROSITE" id="PS51192">
    <property type="entry name" value="HELICASE_ATP_BIND_1"/>
    <property type="match status" value="1"/>
</dbReference>
<evidence type="ECO:0000256" key="3">
    <source>
        <dbReference type="ARBA" id="ARBA00012654"/>
    </source>
</evidence>
<name>A0ABV2VDL5_9ACTN</name>
<dbReference type="SMART" id="SM00487">
    <property type="entry name" value="DEXDc"/>
    <property type="match status" value="1"/>
</dbReference>
<keyword evidence="7 14" id="KW-0255">Endonuclease</keyword>
<evidence type="ECO:0000256" key="6">
    <source>
        <dbReference type="ARBA" id="ARBA00022747"/>
    </source>
</evidence>
<evidence type="ECO:0000256" key="9">
    <source>
        <dbReference type="ARBA" id="ARBA00022840"/>
    </source>
</evidence>
<dbReference type="PANTHER" id="PTHR30195:SF15">
    <property type="entry name" value="TYPE I RESTRICTION ENZYME HINDI ENDONUCLEASE SUBUNIT"/>
    <property type="match status" value="1"/>
</dbReference>
<keyword evidence="6" id="KW-0680">Restriction system</keyword>
<keyword evidence="10" id="KW-0238">DNA-binding</keyword>
<sequence>MGAGWRRVLPEYEQTEEPLIRRLVALGWQHLEGAPPGEPATDPAASERSSFTETVYPDRFKAAVARINPGPDGRPWLDDRQLDRLLDLVRGTVRGDGHALPGVAGNLQATRLLRDGVDARNLPGWKEGDPKHVRLVDWSRKFGQPAKDSATGARDGNDWLAVSQFRVERPEAKPVTPDLVLFVNGLPWVVIECKAPLTSGSDSRAALDAAVAQVVGYAGAYAPAPVTEFTRFAQVLVGTDRDYAELGTVTAEPEYFTPWRTTAPAPADGCDDDMAVLATGVLTPSHLLALVKDFTTTRLQGGRTVKVIGRYQQFRAVTSLTRRLRRRARAIAANEAPEHRGGVVWHTQGSGKSLTMAFLVRHLRSDPELRTHKVVVVTDRRDLELQIRKSLSAAEETVHRTTSVPHAREQLAVDVPDIVLVMLQKARRDESADDGGEETLGNGVDEEPRLHNVPANTGSGIVVLVDEAHRGHDSWLHARLRAMLPCAVLIGFTGTPIIDDTRKQTEQVFGSFADVYTLRDAERDRAVVPVRYEAWDVPLEVVEKALLDARFDERVPSDPERRRRVLRKFARRKEIQESPTVIAAKAEHMLRHWAVNALPDRFAAQVVAVSRLAAVRYRDALLAAKERLLERLDALDPDLVHDPNAILDADDETRELLTMHRQRDVLRSIDAAVVISERSPTSPGSDPESWRCWKQKSRQDGYVARFLRGLGDPAAAADDPSWDADPHGPAGQGFGGSVDDFDEWRDGGTDDGSPTGAAAAADDARDGDCDDDGPLAFLVVQSMLLTGFDAPVEQVLYLDRALSGVNLLQAVARTNRPYPRKRWGLVVDYAGVGAGLARTLRDYDQKHLREVYGFERVEADHLERDEQGRYREDQPTRDGLLLQADAAADALLTDLHTALARFLDARGLASYDRDDVITLEDENRREDLLDELRDPIVRGEFDELVRDFLSALGAVLPRPAALRYERLAGRLGEIQYLVRRRYLDGRDEFSPRRYGAKVRQLIAEHLRAHEAELRVPRVDLSAPDFMERVDANPDPRARIAYMESSLRTRITARLGGDQATYEPFSQRLDAIVRRIREDSEQAAAELARLVADVNTAEATAGDADVAAGLDPLTEGPVCRALVRALEEAGALPLPEDAELHTVTRTITDDLVAVVRNPAFMTSPVTRDDARKRLRRELETHLDMDWEDTNDLAAELVEMARARATDFLRYGDLRGRTG</sequence>
<feature type="region of interest" description="Disordered" evidence="12">
    <location>
        <begin position="32"/>
        <end position="51"/>
    </location>
</feature>
<dbReference type="RefSeq" id="WP_355404141.1">
    <property type="nucleotide sequence ID" value="NZ_JBEXPZ010000082.1"/>
</dbReference>
<organism evidence="14 15">
    <name type="scientific">Streptomyces ossamyceticus</name>
    <dbReference type="NCBI Taxonomy" id="249581"/>
    <lineage>
        <taxon>Bacteria</taxon>
        <taxon>Bacillati</taxon>
        <taxon>Actinomycetota</taxon>
        <taxon>Actinomycetes</taxon>
        <taxon>Kitasatosporales</taxon>
        <taxon>Streptomycetaceae</taxon>
        <taxon>Streptomyces</taxon>
    </lineage>
</organism>
<accession>A0ABV2VDL5</accession>
<evidence type="ECO:0000256" key="8">
    <source>
        <dbReference type="ARBA" id="ARBA00022801"/>
    </source>
</evidence>
<feature type="compositionally biased region" description="Low complexity" evidence="12">
    <location>
        <begin position="751"/>
        <end position="761"/>
    </location>
</feature>
<proteinExistence type="inferred from homology"/>
<keyword evidence="5" id="KW-0547">Nucleotide-binding</keyword>
<dbReference type="EMBL" id="JBEXPZ010000082">
    <property type="protein sequence ID" value="MET9850744.1"/>
    <property type="molecule type" value="Genomic_DNA"/>
</dbReference>
<keyword evidence="15" id="KW-1185">Reference proteome</keyword>
<comment type="similarity">
    <text evidence="2">Belongs to the HsdR family.</text>
</comment>
<evidence type="ECO:0000256" key="10">
    <source>
        <dbReference type="ARBA" id="ARBA00023125"/>
    </source>
</evidence>
<dbReference type="Pfam" id="PF04313">
    <property type="entry name" value="HSDR_N"/>
    <property type="match status" value="1"/>
</dbReference>
<dbReference type="InterPro" id="IPR055180">
    <property type="entry name" value="HsdR_RecA-like_helicase_dom_2"/>
</dbReference>
<keyword evidence="4" id="KW-0540">Nuclease</keyword>
<evidence type="ECO:0000256" key="12">
    <source>
        <dbReference type="SAM" id="MobiDB-lite"/>
    </source>
</evidence>
<evidence type="ECO:0000256" key="5">
    <source>
        <dbReference type="ARBA" id="ARBA00022741"/>
    </source>
</evidence>
<dbReference type="PANTHER" id="PTHR30195">
    <property type="entry name" value="TYPE I SITE-SPECIFIC DEOXYRIBONUCLEASE PROTEIN SUBUNIT M AND R"/>
    <property type="match status" value="1"/>
</dbReference>
<dbReference type="CDD" id="cd22332">
    <property type="entry name" value="HsdR_N"/>
    <property type="match status" value="1"/>
</dbReference>
<dbReference type="SUPFAM" id="SSF52540">
    <property type="entry name" value="P-loop containing nucleoside triphosphate hydrolases"/>
    <property type="match status" value="1"/>
</dbReference>
<dbReference type="InterPro" id="IPR027417">
    <property type="entry name" value="P-loop_NTPase"/>
</dbReference>
<gene>
    <name evidence="14" type="ORF">ABZZ21_40595</name>
</gene>
<dbReference type="Gene3D" id="3.40.50.300">
    <property type="entry name" value="P-loop containing nucleotide triphosphate hydrolases"/>
    <property type="match status" value="2"/>
</dbReference>
<evidence type="ECO:0000256" key="1">
    <source>
        <dbReference type="ARBA" id="ARBA00000851"/>
    </source>
</evidence>
<evidence type="ECO:0000256" key="2">
    <source>
        <dbReference type="ARBA" id="ARBA00008598"/>
    </source>
</evidence>
<comment type="catalytic activity">
    <reaction evidence="1">
        <text>Endonucleolytic cleavage of DNA to give random double-stranded fragments with terminal 5'-phosphates, ATP is simultaneously hydrolyzed.</text>
        <dbReference type="EC" id="3.1.21.3"/>
    </reaction>
</comment>
<evidence type="ECO:0000313" key="14">
    <source>
        <dbReference type="EMBL" id="MET9850744.1"/>
    </source>
</evidence>
<dbReference type="Proteomes" id="UP001550210">
    <property type="component" value="Unassembled WGS sequence"/>
</dbReference>
<feature type="region of interest" description="Disordered" evidence="12">
    <location>
        <begin position="429"/>
        <end position="454"/>
    </location>
</feature>